<comment type="caution">
    <text evidence="10">Lacks conserved residue(s) required for the propagation of feature annotation.</text>
</comment>
<evidence type="ECO:0000256" key="6">
    <source>
        <dbReference type="ARBA" id="ARBA00022989"/>
    </source>
</evidence>
<evidence type="ECO:0000256" key="8">
    <source>
        <dbReference type="ARBA" id="ARBA00023170"/>
    </source>
</evidence>
<comment type="subcellular location">
    <subcellularLocation>
        <location evidence="1 10">Cell membrane</location>
        <topology evidence="1 10">Multi-pass membrane protein</topology>
    </subcellularLocation>
</comment>
<keyword evidence="3 10" id="KW-0716">Sensory transduction</keyword>
<keyword evidence="6 10" id="KW-1133">Transmembrane helix</keyword>
<organism evidence="11">
    <name type="scientific">Adelphocoris lineolatus</name>
    <name type="common">Alfalfa plant bug</name>
    <dbReference type="NCBI Taxonomy" id="236346"/>
    <lineage>
        <taxon>Eukaryota</taxon>
        <taxon>Metazoa</taxon>
        <taxon>Ecdysozoa</taxon>
        <taxon>Arthropoda</taxon>
        <taxon>Hexapoda</taxon>
        <taxon>Insecta</taxon>
        <taxon>Pterygota</taxon>
        <taxon>Neoptera</taxon>
        <taxon>Paraneoptera</taxon>
        <taxon>Hemiptera</taxon>
        <taxon>Heteroptera</taxon>
        <taxon>Panheteroptera</taxon>
        <taxon>Cimicomorpha</taxon>
        <taxon>Miridae</taxon>
        <taxon>Mirini</taxon>
        <taxon>Adelphocoris</taxon>
    </lineage>
</organism>
<keyword evidence="8 10" id="KW-0675">Receptor</keyword>
<evidence type="ECO:0000256" key="7">
    <source>
        <dbReference type="ARBA" id="ARBA00023136"/>
    </source>
</evidence>
<dbReference type="Pfam" id="PF02949">
    <property type="entry name" value="7tm_6"/>
    <property type="match status" value="1"/>
</dbReference>
<dbReference type="EMBL" id="KU523663">
    <property type="protein sequence ID" value="APZ81485.1"/>
    <property type="molecule type" value="mRNA"/>
</dbReference>
<evidence type="ECO:0000256" key="4">
    <source>
        <dbReference type="ARBA" id="ARBA00022692"/>
    </source>
</evidence>
<evidence type="ECO:0000256" key="1">
    <source>
        <dbReference type="ARBA" id="ARBA00004651"/>
    </source>
</evidence>
<evidence type="ECO:0000256" key="5">
    <source>
        <dbReference type="ARBA" id="ARBA00022725"/>
    </source>
</evidence>
<evidence type="ECO:0000256" key="10">
    <source>
        <dbReference type="RuleBase" id="RU351113"/>
    </source>
</evidence>
<keyword evidence="7 10" id="KW-0472">Membrane</keyword>
<keyword evidence="5 10" id="KW-0552">Olfaction</keyword>
<comment type="similarity">
    <text evidence="10">Belongs to the insect chemoreceptor superfamily. Heteromeric odorant receptor channel (TC 1.A.69) family.</text>
</comment>
<dbReference type="AlphaFoldDB" id="A0A2I4PH71"/>
<feature type="transmembrane region" description="Helical" evidence="10">
    <location>
        <begin position="254"/>
        <end position="278"/>
    </location>
</feature>
<evidence type="ECO:0000256" key="9">
    <source>
        <dbReference type="ARBA" id="ARBA00023224"/>
    </source>
</evidence>
<reference evidence="11" key="1">
    <citation type="submission" date="2016-01" db="EMBL/GenBank/DDBJ databases">
        <title>Candidate chemosensory genes identified in Adelphocoris lineolatus (Goeze) (Hemiptera: Miridae) by antennal transcriptome analysis.</title>
        <authorList>
            <person name="Xiao Y."/>
        </authorList>
    </citation>
    <scope>NUCLEOTIDE SEQUENCE</scope>
</reference>
<dbReference type="GO" id="GO:0005549">
    <property type="term" value="F:odorant binding"/>
    <property type="evidence" value="ECO:0007669"/>
    <property type="project" value="InterPro"/>
</dbReference>
<feature type="transmembrane region" description="Helical" evidence="10">
    <location>
        <begin position="125"/>
        <end position="151"/>
    </location>
</feature>
<proteinExistence type="evidence at transcript level"/>
<sequence length="384" mass="43862">MGRSVPDLPDLVRLLRFCGLYYTFNGPRAKVYENLQPIRPAFVVATSIMGIIALFVGGLRSSLGIEMCYALLGLVTSLQCVHFYLRREDTESTIELFQEIREKFQKGSEEEFKNNTRGIWMVVKVYGFLLVGTCMAMSLPFCTDLVIWAIWKTPKAFRIPMGMDSFLDKEPIRDAKYFFVMFAAGSWTIIGSIAQLGADAFLFVACFSYSSMVMTFCKSLTIHSNLTPKETTAHLKRVAAHQQQLFKLSVKMRLLFGLPFFVQNLFGAICICSLLFVISTDDSINMLKMFAYLINLLVTVSILGCTAYVGQHVKNKTSEVFEAIYEMNWYELRPSDRRYLVTMLSAAREPMSIDFYGLLPLDMENFMKILNTSYSYFMFLKSMI</sequence>
<dbReference type="PANTHER" id="PTHR21137:SF35">
    <property type="entry name" value="ODORANT RECEPTOR 19A-RELATED"/>
    <property type="match status" value="1"/>
</dbReference>
<keyword evidence="4 10" id="KW-0812">Transmembrane</keyword>
<feature type="transmembrane region" description="Helical" evidence="10">
    <location>
        <begin position="38"/>
        <end position="56"/>
    </location>
</feature>
<dbReference type="InterPro" id="IPR004117">
    <property type="entry name" value="7tm6_olfct_rcpt"/>
</dbReference>
<accession>A0A2I4PH71</accession>
<evidence type="ECO:0000313" key="11">
    <source>
        <dbReference type="EMBL" id="APZ81485.1"/>
    </source>
</evidence>
<evidence type="ECO:0000256" key="3">
    <source>
        <dbReference type="ARBA" id="ARBA00022606"/>
    </source>
</evidence>
<keyword evidence="2" id="KW-1003">Cell membrane</keyword>
<feature type="transmembrane region" description="Helical" evidence="10">
    <location>
        <begin position="290"/>
        <end position="309"/>
    </location>
</feature>
<protein>
    <recommendedName>
        <fullName evidence="10">Odorant receptor</fullName>
    </recommendedName>
</protein>
<evidence type="ECO:0000256" key="2">
    <source>
        <dbReference type="ARBA" id="ARBA00022475"/>
    </source>
</evidence>
<dbReference type="GO" id="GO:0005886">
    <property type="term" value="C:plasma membrane"/>
    <property type="evidence" value="ECO:0007669"/>
    <property type="project" value="UniProtKB-SubCell"/>
</dbReference>
<dbReference type="GO" id="GO:0004984">
    <property type="term" value="F:olfactory receptor activity"/>
    <property type="evidence" value="ECO:0007669"/>
    <property type="project" value="InterPro"/>
</dbReference>
<name>A0A2I4PH71_ADELI</name>
<dbReference type="PANTHER" id="PTHR21137">
    <property type="entry name" value="ODORANT RECEPTOR"/>
    <property type="match status" value="1"/>
</dbReference>
<keyword evidence="9 10" id="KW-0807">Transducer</keyword>
<dbReference type="GO" id="GO:0007165">
    <property type="term" value="P:signal transduction"/>
    <property type="evidence" value="ECO:0007669"/>
    <property type="project" value="UniProtKB-KW"/>
</dbReference>